<organism evidence="1">
    <name type="scientific">marine metagenome</name>
    <dbReference type="NCBI Taxonomy" id="408172"/>
    <lineage>
        <taxon>unclassified sequences</taxon>
        <taxon>metagenomes</taxon>
        <taxon>ecological metagenomes</taxon>
    </lineage>
</organism>
<dbReference type="AlphaFoldDB" id="A0A381TKJ1"/>
<accession>A0A381TKJ1</accession>
<evidence type="ECO:0000313" key="1">
    <source>
        <dbReference type="EMBL" id="SVA16606.1"/>
    </source>
</evidence>
<dbReference type="InterPro" id="IPR046070">
    <property type="entry name" value="DUF6029"/>
</dbReference>
<evidence type="ECO:0008006" key="2">
    <source>
        <dbReference type="Google" id="ProtNLM"/>
    </source>
</evidence>
<dbReference type="Pfam" id="PF19494">
    <property type="entry name" value="DUF6029"/>
    <property type="match status" value="1"/>
</dbReference>
<dbReference type="EMBL" id="UINC01004751">
    <property type="protein sequence ID" value="SVA16606.1"/>
    <property type="molecule type" value="Genomic_DNA"/>
</dbReference>
<reference evidence="1" key="1">
    <citation type="submission" date="2018-05" db="EMBL/GenBank/DDBJ databases">
        <authorList>
            <person name="Lanie J.A."/>
            <person name="Ng W.-L."/>
            <person name="Kazmierczak K.M."/>
            <person name="Andrzejewski T.M."/>
            <person name="Davidsen T.M."/>
            <person name="Wayne K.J."/>
            <person name="Tettelin H."/>
            <person name="Glass J.I."/>
            <person name="Rusch D."/>
            <person name="Podicherti R."/>
            <person name="Tsui H.-C.T."/>
            <person name="Winkler M.E."/>
        </authorList>
    </citation>
    <scope>NUCLEOTIDE SEQUENCE</scope>
</reference>
<proteinExistence type="predicted"/>
<name>A0A381TKJ1_9ZZZZ</name>
<protein>
    <recommendedName>
        <fullName evidence="2">TonB-dependent receptor-like beta-barrel domain-containing protein</fullName>
    </recommendedName>
</protein>
<sequence>MIWAIAIVSAQVSFTGNTETRIGESSNGFYYNETLINTNLQYDAFTNWIQLEYSDPPELGRRINGVRKLRLEYENGPVTLKLGDLYEIWGRGLVLNSVDDQPIDRDTGIRGLSARYTTESFTGQFITGRADISQSTIYALDYNTRTHNYHLTYNLYGLAMNKLLGNHELGASFLQSLEQHPVNTFPVDTLEVKNQLTSINYGVTQPSFDFYAEYIMNQSFTFAENRWERHKDGRGLYSNLNLYLKLFSLNLEYINYHFGDFDPFSRWNMVDNYGYYQPYQNPPIAMHIHENVLMNRISHQTDFNNEVGFKAEFMGSLAENIEFLAIFSQSNRTHTWLMNEDYSWRQQEELSFFPSFDPAAMPFKDFYGELTFNLLQNNLYLKLGYADSKDITDLLQNTLTDTSQTLTYSIASAKTFPLNISYTLGNGWSVDAKLELQWLQKGYWWFEKRNNVIVADSLMSIFLDDEGKRVDHEKNSFISLSIAKSPKWSVTFTTDQASIKEAFGDKESIVNPLEKLLGVDQEKNWVNVEFVYHLTSSMRLSLMYGSLKGGLLCTNGVCRIIEPFDDGFKLGLTTVF</sequence>
<gene>
    <name evidence="1" type="ORF">METZ01_LOCUS69460</name>
</gene>